<evidence type="ECO:0000313" key="9">
    <source>
        <dbReference type="Proteomes" id="UP000237968"/>
    </source>
</evidence>
<dbReference type="EC" id="2.7.11.1" evidence="8"/>
<dbReference type="PROSITE" id="PS00108">
    <property type="entry name" value="PROTEIN_KINASE_ST"/>
    <property type="match status" value="1"/>
</dbReference>
<organism evidence="8 9">
    <name type="scientific">Enhygromyxa salina</name>
    <dbReference type="NCBI Taxonomy" id="215803"/>
    <lineage>
        <taxon>Bacteria</taxon>
        <taxon>Pseudomonadati</taxon>
        <taxon>Myxococcota</taxon>
        <taxon>Polyangia</taxon>
        <taxon>Nannocystales</taxon>
        <taxon>Nannocystaceae</taxon>
        <taxon>Enhygromyxa</taxon>
    </lineage>
</organism>
<dbReference type="InterPro" id="IPR008271">
    <property type="entry name" value="Ser/Thr_kinase_AS"/>
</dbReference>
<keyword evidence="4 6" id="KW-0067">ATP-binding</keyword>
<dbReference type="RefSeq" id="WP_106393311.1">
    <property type="nucleotide sequence ID" value="NZ_PVNK01000174.1"/>
</dbReference>
<dbReference type="InterPro" id="IPR019734">
    <property type="entry name" value="TPR_rpt"/>
</dbReference>
<dbReference type="SUPFAM" id="SSF48452">
    <property type="entry name" value="TPR-like"/>
    <property type="match status" value="2"/>
</dbReference>
<evidence type="ECO:0000256" key="5">
    <source>
        <dbReference type="PROSITE-ProRule" id="PRU00339"/>
    </source>
</evidence>
<keyword evidence="1 8" id="KW-0808">Transferase</keyword>
<keyword evidence="3 8" id="KW-0418">Kinase</keyword>
<evidence type="ECO:0000256" key="2">
    <source>
        <dbReference type="ARBA" id="ARBA00022741"/>
    </source>
</evidence>
<dbReference type="CDD" id="cd14014">
    <property type="entry name" value="STKc_PknB_like"/>
    <property type="match status" value="1"/>
</dbReference>
<dbReference type="PROSITE" id="PS50005">
    <property type="entry name" value="TPR"/>
    <property type="match status" value="1"/>
</dbReference>
<comment type="caution">
    <text evidence="8">The sequence shown here is derived from an EMBL/GenBank/DDBJ whole genome shotgun (WGS) entry which is preliminary data.</text>
</comment>
<dbReference type="Pfam" id="PF13424">
    <property type="entry name" value="TPR_12"/>
    <property type="match status" value="2"/>
</dbReference>
<dbReference type="PROSITE" id="PS50011">
    <property type="entry name" value="PROTEIN_KINASE_DOM"/>
    <property type="match status" value="1"/>
</dbReference>
<dbReference type="InterPro" id="IPR011009">
    <property type="entry name" value="Kinase-like_dom_sf"/>
</dbReference>
<dbReference type="Gene3D" id="1.10.510.10">
    <property type="entry name" value="Transferase(Phosphotransferase) domain 1"/>
    <property type="match status" value="1"/>
</dbReference>
<dbReference type="Pfam" id="PF13374">
    <property type="entry name" value="TPR_10"/>
    <property type="match status" value="1"/>
</dbReference>
<evidence type="ECO:0000256" key="6">
    <source>
        <dbReference type="PROSITE-ProRule" id="PRU10141"/>
    </source>
</evidence>
<evidence type="ECO:0000313" key="8">
    <source>
        <dbReference type="EMBL" id="PRP95017.1"/>
    </source>
</evidence>
<dbReference type="Proteomes" id="UP000237968">
    <property type="component" value="Unassembled WGS sequence"/>
</dbReference>
<dbReference type="EMBL" id="PVNK01000174">
    <property type="protein sequence ID" value="PRP95017.1"/>
    <property type="molecule type" value="Genomic_DNA"/>
</dbReference>
<dbReference type="InterPro" id="IPR011990">
    <property type="entry name" value="TPR-like_helical_dom_sf"/>
</dbReference>
<feature type="domain" description="Protein kinase" evidence="7">
    <location>
        <begin position="56"/>
        <end position="312"/>
    </location>
</feature>
<dbReference type="SMART" id="SM00028">
    <property type="entry name" value="TPR"/>
    <property type="match status" value="5"/>
</dbReference>
<accession>A0A2S9XQ77</accession>
<sequence>MSDDLETLVADSGRTALLSLPERRADLASDNTQLAGASGVRVTLGQVGPGTVVGRYLVLEEVGRGAMGVVYSAYDPKLDRKVAIKLLIADERGRRSLGEAQALAKLNHPNVVQVYDAGEHGERVFMAMEFVVGRPLGTWREQTRPERAAILDVFCRAALGLAAAHEAGLVHRDFKPDNVMIADDGRVLVMDFGLAIVGHEPESRTRAGKFWASGTPAYMSPEQFANDPVGPKSDQFSFCAALYEALAGERPFASDNLASLATAVTAGELRHAAPLRGQPAWLRRVVLRGLAVDPEARHESMQAVAERLEAGLGRRGRTLGLGLGGLVVFGVLASWAVGGEREDPAAARCRADAQVLADEWGLDWKARARSVFESGLERDGERLWRRLESDVDEFAQAWAASYDQACSAHFSGRTLAAAAYRHRLRCLDGQRVYAASLLDGLERADGEVLREIAAVSSELPRPSSCESDERAAGDFDEDSQGLVAEARLELMRAQGRADAGDNADARRLGEAALGSLAEVDAPVTRAELLGLLAGVYYEEGELEAGGAAQRGAVEAAARSGDARLLAEAWLERVERLLTYETKLETAATLLEAAHVTVAALSDDPLLRSQLESQRGLIALESGRTTDARDAFQVALDIAEQAGLGDRVLAVHTRRLGAAEATLGDVEGAREQFERSAELSAELLGERHSLVVGAYGNLGLLCRKEGDGACARAYFEKAISLVERAPQRARYLVLLGQLEYDEGHLDEAQRLAEEAIELYTASYGELHPDLTSPCLLLSNVLQRRGDVEGVFAQAQQLLEIAEQTTPADHPKRALALAKLGEALRTKGELTQALEAHEAALRMRRDTLEPGDVRLGYSLVQTAEVLRLLEHAERAAPLAREAVALFDAAPGTESWRADARFVLARVLGPRGLEDRRALAAEALAVYESLGSGYDHEAERVRAWLDGR</sequence>
<dbReference type="GO" id="GO:0005524">
    <property type="term" value="F:ATP binding"/>
    <property type="evidence" value="ECO:0007669"/>
    <property type="project" value="UniProtKB-UniRule"/>
</dbReference>
<reference evidence="8 9" key="1">
    <citation type="submission" date="2018-03" db="EMBL/GenBank/DDBJ databases">
        <title>Draft Genome Sequences of the Obligatory Marine Myxobacteria Enhygromyxa salina SWB005.</title>
        <authorList>
            <person name="Poehlein A."/>
            <person name="Moghaddam J.A."/>
            <person name="Harms H."/>
            <person name="Alanjari M."/>
            <person name="Koenig G.M."/>
            <person name="Daniel R."/>
            <person name="Schaeberle T.F."/>
        </authorList>
    </citation>
    <scope>NUCLEOTIDE SEQUENCE [LARGE SCALE GENOMIC DNA]</scope>
    <source>
        <strain evidence="8 9">SWB005</strain>
    </source>
</reference>
<keyword evidence="2 6" id="KW-0547">Nucleotide-binding</keyword>
<dbReference type="GO" id="GO:0004674">
    <property type="term" value="F:protein serine/threonine kinase activity"/>
    <property type="evidence" value="ECO:0007669"/>
    <property type="project" value="UniProtKB-EC"/>
</dbReference>
<dbReference type="PANTHER" id="PTHR43289:SF6">
    <property type="entry name" value="SERINE_THREONINE-PROTEIN KINASE NEKL-3"/>
    <property type="match status" value="1"/>
</dbReference>
<evidence type="ECO:0000256" key="4">
    <source>
        <dbReference type="ARBA" id="ARBA00022840"/>
    </source>
</evidence>
<dbReference type="PANTHER" id="PTHR43289">
    <property type="entry name" value="MITOGEN-ACTIVATED PROTEIN KINASE KINASE KINASE 20-RELATED"/>
    <property type="match status" value="1"/>
</dbReference>
<dbReference type="Gene3D" id="1.25.40.10">
    <property type="entry name" value="Tetratricopeptide repeat domain"/>
    <property type="match status" value="2"/>
</dbReference>
<name>A0A2S9XQ77_9BACT</name>
<keyword evidence="9" id="KW-1185">Reference proteome</keyword>
<dbReference type="InterPro" id="IPR000719">
    <property type="entry name" value="Prot_kinase_dom"/>
</dbReference>
<evidence type="ECO:0000259" key="7">
    <source>
        <dbReference type="PROSITE" id="PS50011"/>
    </source>
</evidence>
<keyword evidence="5" id="KW-0802">TPR repeat</keyword>
<dbReference type="Pfam" id="PF00069">
    <property type="entry name" value="Pkinase"/>
    <property type="match status" value="1"/>
</dbReference>
<dbReference type="InterPro" id="IPR017441">
    <property type="entry name" value="Protein_kinase_ATP_BS"/>
</dbReference>
<dbReference type="SUPFAM" id="SSF56112">
    <property type="entry name" value="Protein kinase-like (PK-like)"/>
    <property type="match status" value="1"/>
</dbReference>
<gene>
    <name evidence="8" type="primary">pknL_4</name>
    <name evidence="8" type="ORF">ENSA5_40150</name>
</gene>
<evidence type="ECO:0000256" key="1">
    <source>
        <dbReference type="ARBA" id="ARBA00022679"/>
    </source>
</evidence>
<feature type="binding site" evidence="6">
    <location>
        <position position="85"/>
    </location>
    <ligand>
        <name>ATP</name>
        <dbReference type="ChEBI" id="CHEBI:30616"/>
    </ligand>
</feature>
<feature type="repeat" description="TPR" evidence="5">
    <location>
        <begin position="812"/>
        <end position="845"/>
    </location>
</feature>
<protein>
    <submittedName>
        <fullName evidence="8">Serine/threonine-protein kinase PknL</fullName>
        <ecNumber evidence="8">2.7.11.1</ecNumber>
    </submittedName>
</protein>
<evidence type="ECO:0000256" key="3">
    <source>
        <dbReference type="ARBA" id="ARBA00022777"/>
    </source>
</evidence>
<dbReference type="PROSITE" id="PS00107">
    <property type="entry name" value="PROTEIN_KINASE_ATP"/>
    <property type="match status" value="1"/>
</dbReference>
<proteinExistence type="predicted"/>
<dbReference type="AlphaFoldDB" id="A0A2S9XQ77"/>
<dbReference type="Gene3D" id="3.30.200.20">
    <property type="entry name" value="Phosphorylase Kinase, domain 1"/>
    <property type="match status" value="1"/>
</dbReference>
<dbReference type="OrthoDB" id="9789234at2"/>